<gene>
    <name evidence="3" type="primary">LOC117216468</name>
</gene>
<feature type="compositionally biased region" description="Basic and acidic residues" evidence="1">
    <location>
        <begin position="137"/>
        <end position="155"/>
    </location>
</feature>
<dbReference type="Proteomes" id="UP000515164">
    <property type="component" value="Unplaced"/>
</dbReference>
<feature type="region of interest" description="Disordered" evidence="1">
    <location>
        <begin position="127"/>
        <end position="155"/>
    </location>
</feature>
<accession>A0A6P8MYV2</accession>
<evidence type="ECO:0000256" key="1">
    <source>
        <dbReference type="SAM" id="MobiDB-lite"/>
    </source>
</evidence>
<sequence length="269" mass="29871">MTRSRIQSRISDYQAELTFLVMNKISQVVPLDGIELSSLNLPEHIPLAVPTFYRSSDIDGLIGAQLFWDLLREGGVVSADQTLQLRNTELGWIVTGEQQEKKQYLQGVQLTAMESPSEMALESSSKLNEANDNNETNETRNKCNATSKKEDGLATETLKKVNENSKNKSNNENISVNANACEQVATMTRIGNARVNANEQCSDVDMGTFGDMKNTNGGINFNVNRNPAKMDVYTFFNDPPVVPVGDVKGKRVTFVDTSFSIILYYSPHF</sequence>
<dbReference type="RefSeq" id="XP_033319066.1">
    <property type="nucleotide sequence ID" value="XM_033463175.1"/>
</dbReference>
<dbReference type="KEGG" id="bbif:117216468"/>
<evidence type="ECO:0000313" key="2">
    <source>
        <dbReference type="Proteomes" id="UP000515164"/>
    </source>
</evidence>
<reference evidence="3" key="1">
    <citation type="submission" date="2025-08" db="UniProtKB">
        <authorList>
            <consortium name="RefSeq"/>
        </authorList>
    </citation>
    <scope>IDENTIFICATION</scope>
    <source>
        <tissue evidence="3">Muscle</tissue>
    </source>
</reference>
<proteinExistence type="predicted"/>
<name>A0A6P8MYV2_9HYME</name>
<dbReference type="AlphaFoldDB" id="A0A6P8MYV2"/>
<organism evidence="2 3">
    <name type="scientific">Bombus bifarius</name>
    <dbReference type="NCBI Taxonomy" id="103933"/>
    <lineage>
        <taxon>Eukaryota</taxon>
        <taxon>Metazoa</taxon>
        <taxon>Ecdysozoa</taxon>
        <taxon>Arthropoda</taxon>
        <taxon>Hexapoda</taxon>
        <taxon>Insecta</taxon>
        <taxon>Pterygota</taxon>
        <taxon>Neoptera</taxon>
        <taxon>Endopterygota</taxon>
        <taxon>Hymenoptera</taxon>
        <taxon>Apocrita</taxon>
        <taxon>Aculeata</taxon>
        <taxon>Apoidea</taxon>
        <taxon>Anthophila</taxon>
        <taxon>Apidae</taxon>
        <taxon>Bombus</taxon>
        <taxon>Pyrobombus</taxon>
    </lineage>
</organism>
<keyword evidence="2" id="KW-1185">Reference proteome</keyword>
<evidence type="ECO:0000313" key="3">
    <source>
        <dbReference type="RefSeq" id="XP_033319066.1"/>
    </source>
</evidence>
<protein>
    <submittedName>
        <fullName evidence="3">Uncharacterized protein LOC117216468</fullName>
    </submittedName>
</protein>
<dbReference type="GeneID" id="117216468"/>